<gene>
    <name evidence="1" type="ORF">EUGRSUZ_H04782</name>
</gene>
<name>A0A059B896_EUCGR</name>
<accession>A0A059B896</accession>
<sequence length="189" mass="21275">MQNEDRTCFPVIADVSRDLPVGCRCFCALDSIIEEDNQHCQLGLYPVFLDEDSLPMKLNCPFHHSQAMDNDVYSISLLPEEDDMSAQCGSKLAVLSLLEVQDPCEKQICFDGHANCEECFDFQKESLEAYSQCVIDIDIEKETGEESKLRDESHGNKNSDSLLAVSAALTIFYLQMSKALHKKQVQNLL</sequence>
<protein>
    <submittedName>
        <fullName evidence="1">Uncharacterized protein</fullName>
    </submittedName>
</protein>
<dbReference type="Gramene" id="KCW62121">
    <property type="protein sequence ID" value="KCW62121"/>
    <property type="gene ID" value="EUGRSUZ_H04782"/>
</dbReference>
<organism evidence="1">
    <name type="scientific">Eucalyptus grandis</name>
    <name type="common">Flooded gum</name>
    <dbReference type="NCBI Taxonomy" id="71139"/>
    <lineage>
        <taxon>Eukaryota</taxon>
        <taxon>Viridiplantae</taxon>
        <taxon>Streptophyta</taxon>
        <taxon>Embryophyta</taxon>
        <taxon>Tracheophyta</taxon>
        <taxon>Spermatophyta</taxon>
        <taxon>Magnoliopsida</taxon>
        <taxon>eudicotyledons</taxon>
        <taxon>Gunneridae</taxon>
        <taxon>Pentapetalae</taxon>
        <taxon>rosids</taxon>
        <taxon>malvids</taxon>
        <taxon>Myrtales</taxon>
        <taxon>Myrtaceae</taxon>
        <taxon>Myrtoideae</taxon>
        <taxon>Eucalypteae</taxon>
        <taxon>Eucalyptus</taxon>
    </lineage>
</organism>
<dbReference type="EMBL" id="KK198760">
    <property type="protein sequence ID" value="KCW62121.1"/>
    <property type="molecule type" value="Genomic_DNA"/>
</dbReference>
<dbReference type="AlphaFoldDB" id="A0A059B896"/>
<evidence type="ECO:0000313" key="1">
    <source>
        <dbReference type="EMBL" id="KCW62121.1"/>
    </source>
</evidence>
<reference evidence="1" key="1">
    <citation type="submission" date="2013-07" db="EMBL/GenBank/DDBJ databases">
        <title>The genome of Eucalyptus grandis.</title>
        <authorList>
            <person name="Schmutz J."/>
            <person name="Hayes R."/>
            <person name="Myburg A."/>
            <person name="Tuskan G."/>
            <person name="Grattapaglia D."/>
            <person name="Rokhsar D.S."/>
        </authorList>
    </citation>
    <scope>NUCLEOTIDE SEQUENCE</scope>
    <source>
        <tissue evidence="1">Leaf extractions</tissue>
    </source>
</reference>
<proteinExistence type="predicted"/>